<protein>
    <submittedName>
        <fullName evidence="1">Uncharacterized protein</fullName>
    </submittedName>
</protein>
<name>A0ABN8M0S4_9CNID</name>
<dbReference type="EMBL" id="CALNXI010000249">
    <property type="protein sequence ID" value="CAH3023154.1"/>
    <property type="molecule type" value="Genomic_DNA"/>
</dbReference>
<evidence type="ECO:0000313" key="2">
    <source>
        <dbReference type="Proteomes" id="UP001159427"/>
    </source>
</evidence>
<proteinExistence type="predicted"/>
<gene>
    <name evidence="1" type="ORF">PEVE_00018273</name>
</gene>
<keyword evidence="2" id="KW-1185">Reference proteome</keyword>
<sequence>MGHWGGFQPFGSGRKSTGAIEVGIATMSKLDRSNAAEIYTVGFVPSYSLPDRRPNSLDPFLYPLVADLEKAFIEGFREQFRSPPEKRDVAEEFPLMFEIEREERVTVRERRSRESGFLGVSLLHRLHRLYKFDVIKDLVFDVMHLVPLNLVKRRFEYFLSNSLLDTERLQPALEKIPWTQGEEFQKIGFPASEFVFEGLLSPSDADIWAPLPRIVEFIFNCGLHGWTIEMIENFRRLCWRYCILVEKAYGDSECVITLHSLTHVPEDIMKFGSPDNYYCFQYERVVGRYVKQTSNKNGVEKTFARKESQREFIKVWSQQDKLNALTSKQTGTFDQRKMVASSLQAARNLVKKCEFGRDATRATNGVLIGRGETSVILRDEEPNIEACLFTNFEIREIPYQAVRYKSAYLPLHNVDGGGTVYKTRNEVILPQAGHEIVVKIIHFYLLCDETHQISVAIVDRYKSSEDSNGATLRHPLSDGIIVQPSETNFCFLLRDINRKVMLYPYRLFS</sequence>
<reference evidence="1 2" key="1">
    <citation type="submission" date="2022-05" db="EMBL/GenBank/DDBJ databases">
        <authorList>
            <consortium name="Genoscope - CEA"/>
            <person name="William W."/>
        </authorList>
    </citation>
    <scope>NUCLEOTIDE SEQUENCE [LARGE SCALE GENOMIC DNA]</scope>
</reference>
<dbReference type="Proteomes" id="UP001159427">
    <property type="component" value="Unassembled WGS sequence"/>
</dbReference>
<evidence type="ECO:0000313" key="1">
    <source>
        <dbReference type="EMBL" id="CAH3023154.1"/>
    </source>
</evidence>
<accession>A0ABN8M0S4</accession>
<comment type="caution">
    <text evidence="1">The sequence shown here is derived from an EMBL/GenBank/DDBJ whole genome shotgun (WGS) entry which is preliminary data.</text>
</comment>
<organism evidence="1 2">
    <name type="scientific">Porites evermanni</name>
    <dbReference type="NCBI Taxonomy" id="104178"/>
    <lineage>
        <taxon>Eukaryota</taxon>
        <taxon>Metazoa</taxon>
        <taxon>Cnidaria</taxon>
        <taxon>Anthozoa</taxon>
        <taxon>Hexacorallia</taxon>
        <taxon>Scleractinia</taxon>
        <taxon>Fungiina</taxon>
        <taxon>Poritidae</taxon>
        <taxon>Porites</taxon>
    </lineage>
</organism>